<evidence type="ECO:0000256" key="1">
    <source>
        <dbReference type="ARBA" id="ARBA00001970"/>
    </source>
</evidence>
<keyword evidence="5" id="KW-0349">Heme</keyword>
<dbReference type="PANTHER" id="PTHR30529">
    <property type="entry name" value="CYTOCHROME B561"/>
    <property type="match status" value="1"/>
</dbReference>
<dbReference type="GO" id="GO:0009055">
    <property type="term" value="F:electron transfer activity"/>
    <property type="evidence" value="ECO:0007669"/>
    <property type="project" value="InterPro"/>
</dbReference>
<dbReference type="SUPFAM" id="SSF81342">
    <property type="entry name" value="Transmembrane di-heme cytochromes"/>
    <property type="match status" value="1"/>
</dbReference>
<evidence type="ECO:0000313" key="16">
    <source>
        <dbReference type="EMBL" id="MBS7458448.1"/>
    </source>
</evidence>
<keyword evidence="6 13" id="KW-0812">Transmembrane</keyword>
<proteinExistence type="inferred from homology"/>
<comment type="subcellular location">
    <subcellularLocation>
        <location evidence="2">Cell membrane</location>
        <topology evidence="2">Multi-pass membrane protein</topology>
    </subcellularLocation>
</comment>
<protein>
    <submittedName>
        <fullName evidence="15">Cytochrome b</fullName>
    </submittedName>
</protein>
<organism evidence="15">
    <name type="scientific">Coralloluteibacterium stylophorae</name>
    <dbReference type="NCBI Taxonomy" id="1776034"/>
    <lineage>
        <taxon>Bacteria</taxon>
        <taxon>Pseudomonadati</taxon>
        <taxon>Pseudomonadota</taxon>
        <taxon>Gammaproteobacteria</taxon>
        <taxon>Lysobacterales</taxon>
        <taxon>Lysobacteraceae</taxon>
        <taxon>Coralloluteibacterium</taxon>
    </lineage>
</organism>
<dbReference type="GO" id="GO:0020037">
    <property type="term" value="F:heme binding"/>
    <property type="evidence" value="ECO:0007669"/>
    <property type="project" value="TreeGrafter"/>
</dbReference>
<keyword evidence="11 13" id="KW-0472">Membrane</keyword>
<dbReference type="AlphaFoldDB" id="A0A8J8AWQ0"/>
<evidence type="ECO:0000313" key="15">
    <source>
        <dbReference type="EMBL" id="MBR0561547.1"/>
    </source>
</evidence>
<dbReference type="GO" id="GO:0022904">
    <property type="term" value="P:respiratory electron transport chain"/>
    <property type="evidence" value="ECO:0007669"/>
    <property type="project" value="InterPro"/>
</dbReference>
<dbReference type="Gene3D" id="1.20.950.20">
    <property type="entry name" value="Transmembrane di-heme cytochromes, Chain C"/>
    <property type="match status" value="1"/>
</dbReference>
<evidence type="ECO:0000256" key="10">
    <source>
        <dbReference type="ARBA" id="ARBA00023004"/>
    </source>
</evidence>
<dbReference type="InterPro" id="IPR011577">
    <property type="entry name" value="Cyt_b561_bac/Ni-Hgenase"/>
</dbReference>
<dbReference type="EMBL" id="JAGQFT010000013">
    <property type="protein sequence ID" value="MBR0561547.1"/>
    <property type="molecule type" value="Genomic_DNA"/>
</dbReference>
<keyword evidence="4" id="KW-1003">Cell membrane</keyword>
<evidence type="ECO:0000256" key="4">
    <source>
        <dbReference type="ARBA" id="ARBA00022475"/>
    </source>
</evidence>
<dbReference type="EMBL" id="JAGQFT020000011">
    <property type="protein sequence ID" value="MBS7458448.1"/>
    <property type="molecule type" value="Genomic_DNA"/>
</dbReference>
<dbReference type="PANTHER" id="PTHR30529:SF1">
    <property type="entry name" value="CYTOCHROME B561 HOMOLOG 2"/>
    <property type="match status" value="1"/>
</dbReference>
<feature type="transmembrane region" description="Helical" evidence="13">
    <location>
        <begin position="51"/>
        <end position="68"/>
    </location>
</feature>
<dbReference type="RefSeq" id="WP_211925515.1">
    <property type="nucleotide sequence ID" value="NZ_JAGQFT020000011.1"/>
</dbReference>
<keyword evidence="17" id="KW-1185">Reference proteome</keyword>
<evidence type="ECO:0000256" key="5">
    <source>
        <dbReference type="ARBA" id="ARBA00022617"/>
    </source>
</evidence>
<feature type="transmembrane region" description="Helical" evidence="13">
    <location>
        <begin position="89"/>
        <end position="108"/>
    </location>
</feature>
<reference evidence="16 17" key="1">
    <citation type="journal article" date="2021" name="Microbiol. Resour. Announc.">
        <title>Draft Genome Sequence of Coralloluteibacterium stylophorae LMG 29479T.</title>
        <authorList>
            <person name="Karlyshev A.V."/>
            <person name="Kudryashova E.B."/>
            <person name="Ariskina E.V."/>
            <person name="Conroy A.P."/>
            <person name="Abidueva E.Y."/>
        </authorList>
    </citation>
    <scope>NUCLEOTIDE SEQUENCE [LARGE SCALE GENOMIC DNA]</scope>
    <source>
        <strain evidence="16 17">LMG 29479</strain>
    </source>
</reference>
<name>A0A8J8AWQ0_9GAMM</name>
<feature type="domain" description="Cytochrome b561 bacterial/Ni-hydrogenase" evidence="14">
    <location>
        <begin position="7"/>
        <end position="175"/>
    </location>
</feature>
<evidence type="ECO:0000313" key="17">
    <source>
        <dbReference type="Proteomes" id="UP000675747"/>
    </source>
</evidence>
<keyword evidence="9 13" id="KW-1133">Transmembrane helix</keyword>
<evidence type="ECO:0000256" key="3">
    <source>
        <dbReference type="ARBA" id="ARBA00022448"/>
    </source>
</evidence>
<evidence type="ECO:0000256" key="12">
    <source>
        <dbReference type="ARBA" id="ARBA00037975"/>
    </source>
</evidence>
<dbReference type="InterPro" id="IPR016174">
    <property type="entry name" value="Di-haem_cyt_TM"/>
</dbReference>
<gene>
    <name evidence="16" type="ORF">KB893_015015</name>
    <name evidence="15" type="ORF">KB893_03265</name>
</gene>
<evidence type="ECO:0000256" key="11">
    <source>
        <dbReference type="ARBA" id="ARBA00023136"/>
    </source>
</evidence>
<feature type="transmembrane region" description="Helical" evidence="13">
    <location>
        <begin position="136"/>
        <end position="158"/>
    </location>
</feature>
<keyword evidence="7" id="KW-0479">Metal-binding</keyword>
<evidence type="ECO:0000259" key="14">
    <source>
        <dbReference type="Pfam" id="PF01292"/>
    </source>
</evidence>
<dbReference type="Pfam" id="PF01292">
    <property type="entry name" value="Ni_hydr_CYTB"/>
    <property type="match status" value="1"/>
</dbReference>
<accession>A0A8J8AWQ0</accession>
<evidence type="ECO:0000256" key="8">
    <source>
        <dbReference type="ARBA" id="ARBA00022982"/>
    </source>
</evidence>
<keyword evidence="3" id="KW-0813">Transport</keyword>
<comment type="cofactor">
    <cofactor evidence="1">
        <name>heme b</name>
        <dbReference type="ChEBI" id="CHEBI:60344"/>
    </cofactor>
</comment>
<sequence length="183" mass="20333">MPRTPGYATSIVILHWLLALAIFVLIGTGWYMVGLEKGTPPVSVHYNFHKSIGLIAMALIALLVGARLRRHPPDLPGSLARWERRAAHLAHMLMYVFLVLVPLSGYVASNFSKWGINFFGTRLPAWGPDLPAVYDLFNAVHVVASNVFVGLIALHVLGAIKHLLARNRVVERILPRALRHEEP</sequence>
<evidence type="ECO:0000256" key="13">
    <source>
        <dbReference type="SAM" id="Phobius"/>
    </source>
</evidence>
<evidence type="ECO:0000256" key="7">
    <source>
        <dbReference type="ARBA" id="ARBA00022723"/>
    </source>
</evidence>
<evidence type="ECO:0000256" key="9">
    <source>
        <dbReference type="ARBA" id="ARBA00022989"/>
    </source>
</evidence>
<comment type="caution">
    <text evidence="15">The sequence shown here is derived from an EMBL/GenBank/DDBJ whole genome shotgun (WGS) entry which is preliminary data.</text>
</comment>
<dbReference type="GO" id="GO:0046872">
    <property type="term" value="F:metal ion binding"/>
    <property type="evidence" value="ECO:0007669"/>
    <property type="project" value="UniProtKB-KW"/>
</dbReference>
<evidence type="ECO:0000256" key="2">
    <source>
        <dbReference type="ARBA" id="ARBA00004651"/>
    </source>
</evidence>
<keyword evidence="8" id="KW-0249">Electron transport</keyword>
<feature type="transmembrane region" description="Helical" evidence="13">
    <location>
        <begin position="12"/>
        <end position="31"/>
    </location>
</feature>
<dbReference type="GO" id="GO:0005886">
    <property type="term" value="C:plasma membrane"/>
    <property type="evidence" value="ECO:0007669"/>
    <property type="project" value="UniProtKB-SubCell"/>
</dbReference>
<reference evidence="15" key="2">
    <citation type="submission" date="2021-04" db="EMBL/GenBank/DDBJ databases">
        <authorList>
            <person name="Karlyshev A.V."/>
        </authorList>
    </citation>
    <scope>NUCLEOTIDE SEQUENCE</scope>
    <source>
        <strain evidence="15">LMG 29479</strain>
    </source>
</reference>
<comment type="similarity">
    <text evidence="12">Belongs to the cytochrome b561 family.</text>
</comment>
<keyword evidence="10" id="KW-0408">Iron</keyword>
<dbReference type="InterPro" id="IPR052168">
    <property type="entry name" value="Cytochrome_b561_oxidase"/>
</dbReference>
<evidence type="ECO:0000256" key="6">
    <source>
        <dbReference type="ARBA" id="ARBA00022692"/>
    </source>
</evidence>
<dbReference type="Proteomes" id="UP000675747">
    <property type="component" value="Unassembled WGS sequence"/>
</dbReference>